<evidence type="ECO:0000313" key="11">
    <source>
        <dbReference type="Proteomes" id="UP001302274"/>
    </source>
</evidence>
<evidence type="ECO:0000256" key="5">
    <source>
        <dbReference type="ARBA" id="ARBA00022840"/>
    </source>
</evidence>
<dbReference type="HAMAP" id="MF_00238">
    <property type="entry name" value="Cytidyl_kinase_type1"/>
    <property type="match status" value="1"/>
</dbReference>
<gene>
    <name evidence="8 10" type="primary">cmk</name>
    <name evidence="10" type="ORF">SHI21_09955</name>
</gene>
<evidence type="ECO:0000259" key="9">
    <source>
        <dbReference type="Pfam" id="PF02224"/>
    </source>
</evidence>
<evidence type="ECO:0000256" key="3">
    <source>
        <dbReference type="ARBA" id="ARBA00022741"/>
    </source>
</evidence>
<organism evidence="10 11">
    <name type="scientific">Bacteriovorax antarcticus</name>
    <dbReference type="NCBI Taxonomy" id="3088717"/>
    <lineage>
        <taxon>Bacteria</taxon>
        <taxon>Pseudomonadati</taxon>
        <taxon>Bdellovibrionota</taxon>
        <taxon>Bacteriovoracia</taxon>
        <taxon>Bacteriovoracales</taxon>
        <taxon>Bacteriovoracaceae</taxon>
        <taxon>Bacteriovorax</taxon>
    </lineage>
</organism>
<dbReference type="GO" id="GO:0016301">
    <property type="term" value="F:kinase activity"/>
    <property type="evidence" value="ECO:0007669"/>
    <property type="project" value="UniProtKB-KW"/>
</dbReference>
<keyword evidence="5 8" id="KW-0067">ATP-binding</keyword>
<keyword evidence="2 8" id="KW-0808">Transferase</keyword>
<dbReference type="InterPro" id="IPR003136">
    <property type="entry name" value="Cytidylate_kin"/>
</dbReference>
<evidence type="ECO:0000256" key="7">
    <source>
        <dbReference type="ARBA" id="ARBA00048478"/>
    </source>
</evidence>
<evidence type="ECO:0000256" key="4">
    <source>
        <dbReference type="ARBA" id="ARBA00022777"/>
    </source>
</evidence>
<comment type="caution">
    <text evidence="10">The sequence shown here is derived from an EMBL/GenBank/DDBJ whole genome shotgun (WGS) entry which is preliminary data.</text>
</comment>
<dbReference type="RefSeq" id="WP_323576246.1">
    <property type="nucleotide sequence ID" value="NZ_JAYGJQ010000001.1"/>
</dbReference>
<evidence type="ECO:0000256" key="2">
    <source>
        <dbReference type="ARBA" id="ARBA00022679"/>
    </source>
</evidence>
<protein>
    <recommendedName>
        <fullName evidence="8">Cytidylate kinase</fullName>
        <shortName evidence="8">CK</shortName>
        <ecNumber evidence="8">2.7.4.25</ecNumber>
    </recommendedName>
    <alternativeName>
        <fullName evidence="8">Cytidine monophosphate kinase</fullName>
        <shortName evidence="8">CMP kinase</shortName>
    </alternativeName>
</protein>
<dbReference type="Pfam" id="PF02224">
    <property type="entry name" value="Cytidylate_kin"/>
    <property type="match status" value="1"/>
</dbReference>
<accession>A0ABU5VU04</accession>
<comment type="catalytic activity">
    <reaction evidence="7 8">
        <text>CMP + ATP = CDP + ADP</text>
        <dbReference type="Rhea" id="RHEA:11600"/>
        <dbReference type="ChEBI" id="CHEBI:30616"/>
        <dbReference type="ChEBI" id="CHEBI:58069"/>
        <dbReference type="ChEBI" id="CHEBI:60377"/>
        <dbReference type="ChEBI" id="CHEBI:456216"/>
        <dbReference type="EC" id="2.7.4.25"/>
    </reaction>
</comment>
<name>A0ABU5VU04_9BACT</name>
<comment type="catalytic activity">
    <reaction evidence="6 8">
        <text>dCMP + ATP = dCDP + ADP</text>
        <dbReference type="Rhea" id="RHEA:25094"/>
        <dbReference type="ChEBI" id="CHEBI:30616"/>
        <dbReference type="ChEBI" id="CHEBI:57566"/>
        <dbReference type="ChEBI" id="CHEBI:58593"/>
        <dbReference type="ChEBI" id="CHEBI:456216"/>
        <dbReference type="EC" id="2.7.4.25"/>
    </reaction>
</comment>
<evidence type="ECO:0000256" key="8">
    <source>
        <dbReference type="HAMAP-Rule" id="MF_00238"/>
    </source>
</evidence>
<comment type="similarity">
    <text evidence="1 8">Belongs to the cytidylate kinase family. Type 1 subfamily.</text>
</comment>
<keyword evidence="8" id="KW-0963">Cytoplasm</keyword>
<keyword evidence="4 8" id="KW-0418">Kinase</keyword>
<dbReference type="CDD" id="cd02020">
    <property type="entry name" value="CMPK"/>
    <property type="match status" value="1"/>
</dbReference>
<evidence type="ECO:0000313" key="10">
    <source>
        <dbReference type="EMBL" id="MEA9356529.1"/>
    </source>
</evidence>
<evidence type="ECO:0000256" key="1">
    <source>
        <dbReference type="ARBA" id="ARBA00009427"/>
    </source>
</evidence>
<dbReference type="NCBIfam" id="TIGR00017">
    <property type="entry name" value="cmk"/>
    <property type="match status" value="1"/>
</dbReference>
<dbReference type="SUPFAM" id="SSF52540">
    <property type="entry name" value="P-loop containing nucleoside triphosphate hydrolases"/>
    <property type="match status" value="1"/>
</dbReference>
<keyword evidence="11" id="KW-1185">Reference proteome</keyword>
<sequence>MSQTPNLESSEYSQVIAIDGPSGSGKSTVAKELARALNVLYIDTGAMFRALGFFADQQKIDLTEGPGLTSFLNSIQVDYGVSPTVLIRINGTDLTEKIREHHVSKLASIISQLPSVRKYLLDFQRALALDKVCVMEGRDIGTVVFPNSFCKFFITASVDIRAIRRLKQLQEGGDNSITLEQIKDDVRKRDETDMNRVVAPLKKADDAMLLDTTDLNLADTINILSNEVKFRAAHLGFKL</sequence>
<dbReference type="Proteomes" id="UP001302274">
    <property type="component" value="Unassembled WGS sequence"/>
</dbReference>
<dbReference type="EC" id="2.7.4.25" evidence="8"/>
<dbReference type="InterPro" id="IPR011994">
    <property type="entry name" value="Cytidylate_kinase_dom"/>
</dbReference>
<feature type="binding site" evidence="8">
    <location>
        <begin position="20"/>
        <end position="28"/>
    </location>
    <ligand>
        <name>ATP</name>
        <dbReference type="ChEBI" id="CHEBI:30616"/>
    </ligand>
</feature>
<dbReference type="Gene3D" id="3.40.50.300">
    <property type="entry name" value="P-loop containing nucleotide triphosphate hydrolases"/>
    <property type="match status" value="1"/>
</dbReference>
<keyword evidence="3 8" id="KW-0547">Nucleotide-binding</keyword>
<reference evidence="10 11" key="1">
    <citation type="submission" date="2023-11" db="EMBL/GenBank/DDBJ databases">
        <title>A Novel Polar Bacteriovorax (B. antarcticus) Isolated from the Biocrust in Antarctica.</title>
        <authorList>
            <person name="Mun W."/>
            <person name="Choi S.Y."/>
            <person name="Mitchell R.J."/>
        </authorList>
    </citation>
    <scope>NUCLEOTIDE SEQUENCE [LARGE SCALE GENOMIC DNA]</scope>
    <source>
        <strain evidence="10 11">PP10</strain>
    </source>
</reference>
<feature type="domain" description="Cytidylate kinase" evidence="9">
    <location>
        <begin position="16"/>
        <end position="228"/>
    </location>
</feature>
<dbReference type="EMBL" id="JAYGJQ010000001">
    <property type="protein sequence ID" value="MEA9356529.1"/>
    <property type="molecule type" value="Genomic_DNA"/>
</dbReference>
<proteinExistence type="inferred from homology"/>
<comment type="subcellular location">
    <subcellularLocation>
        <location evidence="8">Cytoplasm</location>
    </subcellularLocation>
</comment>
<dbReference type="InterPro" id="IPR027417">
    <property type="entry name" value="P-loop_NTPase"/>
</dbReference>
<evidence type="ECO:0000256" key="6">
    <source>
        <dbReference type="ARBA" id="ARBA00047615"/>
    </source>
</evidence>